<organism evidence="4 5">
    <name type="scientific">Balneatrix alpica</name>
    <dbReference type="NCBI Taxonomy" id="75684"/>
    <lineage>
        <taxon>Bacteria</taxon>
        <taxon>Pseudomonadati</taxon>
        <taxon>Pseudomonadota</taxon>
        <taxon>Gammaproteobacteria</taxon>
        <taxon>Oceanospirillales</taxon>
        <taxon>Balneatrichaceae</taxon>
        <taxon>Balneatrix</taxon>
    </lineage>
</organism>
<evidence type="ECO:0000256" key="3">
    <source>
        <dbReference type="PROSITE-ProRule" id="PRU00339"/>
    </source>
</evidence>
<protein>
    <submittedName>
        <fullName evidence="4">Tetratricopeptide repeat protein</fullName>
    </submittedName>
</protein>
<dbReference type="PANTHER" id="PTHR44943:SF8">
    <property type="entry name" value="TPR REPEAT-CONTAINING PROTEIN MJ0263"/>
    <property type="match status" value="1"/>
</dbReference>
<evidence type="ECO:0000256" key="2">
    <source>
        <dbReference type="ARBA" id="ARBA00022803"/>
    </source>
</evidence>
<dbReference type="SUPFAM" id="SSF48452">
    <property type="entry name" value="TPR-like"/>
    <property type="match status" value="2"/>
</dbReference>
<dbReference type="SMART" id="SM00028">
    <property type="entry name" value="TPR"/>
    <property type="match status" value="8"/>
</dbReference>
<dbReference type="Gene3D" id="1.25.40.10">
    <property type="entry name" value="Tetratricopeptide repeat domain"/>
    <property type="match status" value="2"/>
</dbReference>
<feature type="repeat" description="TPR" evidence="3">
    <location>
        <begin position="272"/>
        <end position="305"/>
    </location>
</feature>
<dbReference type="EMBL" id="JBHLZN010000003">
    <property type="protein sequence ID" value="MFB9887049.1"/>
    <property type="molecule type" value="Genomic_DNA"/>
</dbReference>
<keyword evidence="2 3" id="KW-0802">TPR repeat</keyword>
<comment type="caution">
    <text evidence="4">The sequence shown here is derived from an EMBL/GenBank/DDBJ whole genome shotgun (WGS) entry which is preliminary data.</text>
</comment>
<sequence>MPRSAAFIALTLTLISGCANLERTPSHRADAQSLAEPRLYSLLVAELATQRNQPDLAHQHYQQLAKQLRRPELAERATYLAQYLELEQDVLDNAKLWLELDNQALEGAQILLDAHLRQHQFAEALALLKGFDWRADTNLFLQLLARTEQLKPPQTELMDSQLEQLLPSDNPYYYLTKALLARQELRWQGAHQALDQALQLEPGLEHGLLLKADTLLRQGAYAEAERFIRSTLKRQPNTQLMDMLARSLLADNRPQAAATALQELIKLQPDNLEARFMLGRTYLQLKDYPKAKARFMELWEMLPDRSPIAFYLGYLAEQQNQTFEAMRYYREVQRGDEVPAAKARLLQLMQQQQQGDDIPDMLNQARSQAPEHRVQLYLLEGDWLRNQARYQDARDLMGRALNEEPNNLELLYFRAMLGDKDGNLEAMLRDLRTLVQLQPDNAQMLNALGYTLTDRTDQHQEALTLLQRAHELEPQDPAILDSLGWAYHNLKRPQEALPYLEAAYQAFPDPEVAYHYGVVLLELQQSEQALQVWHKALEQQPDYQPILQALKAYHAQP</sequence>
<dbReference type="Pfam" id="PF14559">
    <property type="entry name" value="TPR_19"/>
    <property type="match status" value="2"/>
</dbReference>
<keyword evidence="1" id="KW-0677">Repeat</keyword>
<evidence type="ECO:0000313" key="5">
    <source>
        <dbReference type="Proteomes" id="UP001589628"/>
    </source>
</evidence>
<evidence type="ECO:0000256" key="1">
    <source>
        <dbReference type="ARBA" id="ARBA00022737"/>
    </source>
</evidence>
<dbReference type="PANTHER" id="PTHR44943">
    <property type="entry name" value="CELLULOSE SYNTHASE OPERON PROTEIN C"/>
    <property type="match status" value="1"/>
</dbReference>
<dbReference type="InterPro" id="IPR019734">
    <property type="entry name" value="TPR_rpt"/>
</dbReference>
<dbReference type="PROSITE" id="PS51257">
    <property type="entry name" value="PROKAR_LIPOPROTEIN"/>
    <property type="match status" value="1"/>
</dbReference>
<dbReference type="InterPro" id="IPR051685">
    <property type="entry name" value="Ycf3/AcsC/BcsC/TPR_MFPF"/>
</dbReference>
<accession>A0ABV5ZCM5</accession>
<reference evidence="4 5" key="1">
    <citation type="submission" date="2024-09" db="EMBL/GenBank/DDBJ databases">
        <authorList>
            <person name="Sun Q."/>
            <person name="Mori K."/>
        </authorList>
    </citation>
    <scope>NUCLEOTIDE SEQUENCE [LARGE SCALE GENOMIC DNA]</scope>
    <source>
        <strain evidence="4 5">ATCC 51285</strain>
    </source>
</reference>
<evidence type="ECO:0000313" key="4">
    <source>
        <dbReference type="EMBL" id="MFB9887049.1"/>
    </source>
</evidence>
<dbReference type="InterPro" id="IPR011990">
    <property type="entry name" value="TPR-like_helical_dom_sf"/>
</dbReference>
<feature type="repeat" description="TPR" evidence="3">
    <location>
        <begin position="510"/>
        <end position="543"/>
    </location>
</feature>
<dbReference type="Pfam" id="PF13429">
    <property type="entry name" value="TPR_15"/>
    <property type="match status" value="1"/>
</dbReference>
<keyword evidence="5" id="KW-1185">Reference proteome</keyword>
<proteinExistence type="predicted"/>
<dbReference type="PROSITE" id="PS50005">
    <property type="entry name" value="TPR"/>
    <property type="match status" value="2"/>
</dbReference>
<gene>
    <name evidence="4" type="ORF">ACFFLH_11555</name>
</gene>
<dbReference type="RefSeq" id="WP_027312139.1">
    <property type="nucleotide sequence ID" value="NZ_JBHLZN010000003.1"/>
</dbReference>
<name>A0ABV5ZCM5_9GAMM</name>
<dbReference type="Proteomes" id="UP001589628">
    <property type="component" value="Unassembled WGS sequence"/>
</dbReference>